<evidence type="ECO:0000256" key="6">
    <source>
        <dbReference type="PROSITE-ProRule" id="PRU10141"/>
    </source>
</evidence>
<dbReference type="InterPro" id="IPR001245">
    <property type="entry name" value="Ser-Thr/Tyr_kinase_cat_dom"/>
</dbReference>
<evidence type="ECO:0000256" key="4">
    <source>
        <dbReference type="ARBA" id="ARBA00022777"/>
    </source>
</evidence>
<sequence>MDHPKNIVTQLIPEEHRSKWIARSNHNVKCFTEEEIRRFTNNYGIILGRGAFGEVYQGVLEDKSKVAVKKFIYNVKENFARELIVHREINHKNVVRLVGYCIDENALMVVMEYIPKGNLSNILHHDSSPIALDTRLRIAIECAEALGYMHSQMYTQVIHGDIKPANILLDDGLGAKISDFGISRLVNTENTLYTLNVIGSIGYMDPLFAQNGRLTAKSDVYSFGVVLLELITRKKARTDDGEIGLVESFIQSLSKGISRVKEMFDPEIVTSSDMKTTEEIARLAGKCLRMEHNKRPEMLEVAERLRKLRKAPHQVQERLALFSWIERGSKLAPAKTPSLESSSSCQNVRTVAPAEKTSSQESSGSSPKTGIVAASKVTLSQVSRDSTQNVGTSIIGPTMTDQLFHLKDLLGASTEVLGKGTVGTTYRATLDSGYELVVKRLKDVDLGEAVFKRLVTLFGAIQNKHVAPLLTYYYSKDEKFLVYNAIPMGSLAKVLHGDQGSGPAPLDWEQRSAISLGAARGLAAIHLAGLSSCHGNIKSSNILLTGTDDACVSEHGLITLGVYYNASGYRAPEVTHNRWVSQKADVYSFGILMLELLSRKAPAKSIQNKQGMDLARWVCSITPEEWTEKVFDVELLGQEQKGGEVNCMLRFLQLALNCCSQYADWRPAMSYVVQQIEEIRQS</sequence>
<feature type="domain" description="Protein kinase" evidence="8">
    <location>
        <begin position="41"/>
        <end position="316"/>
    </location>
</feature>
<evidence type="ECO:0000256" key="2">
    <source>
        <dbReference type="ARBA" id="ARBA00022679"/>
    </source>
</evidence>
<feature type="compositionally biased region" description="Polar residues" evidence="7">
    <location>
        <begin position="338"/>
        <end position="349"/>
    </location>
</feature>
<evidence type="ECO:0000256" key="5">
    <source>
        <dbReference type="ARBA" id="ARBA00022840"/>
    </source>
</evidence>
<dbReference type="InterPro" id="IPR000719">
    <property type="entry name" value="Prot_kinase_dom"/>
</dbReference>
<keyword evidence="5 6" id="KW-0067">ATP-binding</keyword>
<dbReference type="Pfam" id="PF07714">
    <property type="entry name" value="PK_Tyr_Ser-Thr"/>
    <property type="match status" value="2"/>
</dbReference>
<name>A0A8I6WIZ7_HORVV</name>
<dbReference type="Gramene" id="HORVU.MOREX.r2.2HG0169790.1">
    <property type="protein sequence ID" value="HORVU.MOREX.r2.2HG0169790.1"/>
    <property type="gene ID" value="HORVU.MOREX.r2.2HG0169790"/>
</dbReference>
<evidence type="ECO:0000259" key="8">
    <source>
        <dbReference type="PROSITE" id="PS50011"/>
    </source>
</evidence>
<organism evidence="9 10">
    <name type="scientific">Hordeum vulgare subsp. vulgare</name>
    <name type="common">Domesticated barley</name>
    <dbReference type="NCBI Taxonomy" id="112509"/>
    <lineage>
        <taxon>Eukaryota</taxon>
        <taxon>Viridiplantae</taxon>
        <taxon>Streptophyta</taxon>
        <taxon>Embryophyta</taxon>
        <taxon>Tracheophyta</taxon>
        <taxon>Spermatophyta</taxon>
        <taxon>Magnoliopsida</taxon>
        <taxon>Liliopsida</taxon>
        <taxon>Poales</taxon>
        <taxon>Poaceae</taxon>
        <taxon>BOP clade</taxon>
        <taxon>Pooideae</taxon>
        <taxon>Triticodae</taxon>
        <taxon>Triticeae</taxon>
        <taxon>Hordeinae</taxon>
        <taxon>Hordeum</taxon>
    </lineage>
</organism>
<dbReference type="PROSITE" id="PS50011">
    <property type="entry name" value="PROTEIN_KINASE_DOM"/>
    <property type="match status" value="2"/>
</dbReference>
<dbReference type="Gene3D" id="1.10.510.10">
    <property type="entry name" value="Transferase(Phosphotransferase) domain 1"/>
    <property type="match status" value="2"/>
</dbReference>
<dbReference type="EnsemblPlants" id="HORVU.MOREX.r3.2HG0204190.1">
    <property type="protein sequence ID" value="HORVU.MOREX.r3.2HG0204190.1"/>
    <property type="gene ID" value="HORVU.MOREX.r3.2HG0204190"/>
</dbReference>
<evidence type="ECO:0000313" key="10">
    <source>
        <dbReference type="Proteomes" id="UP000011116"/>
    </source>
</evidence>
<dbReference type="AlphaFoldDB" id="A0A8I6WIZ7"/>
<accession>A0A8I6WIZ7</accession>
<feature type="domain" description="Protein kinase" evidence="8">
    <location>
        <begin position="411"/>
        <end position="682"/>
    </location>
</feature>
<keyword evidence="2" id="KW-0808">Transferase</keyword>
<protein>
    <recommendedName>
        <fullName evidence="8">Protein kinase domain-containing protein</fullName>
    </recommendedName>
</protein>
<evidence type="ECO:0000256" key="7">
    <source>
        <dbReference type="SAM" id="MobiDB-lite"/>
    </source>
</evidence>
<keyword evidence="4" id="KW-0418">Kinase</keyword>
<dbReference type="GO" id="GO:0005886">
    <property type="term" value="C:plasma membrane"/>
    <property type="evidence" value="ECO:0000318"/>
    <property type="project" value="GO_Central"/>
</dbReference>
<dbReference type="InterPro" id="IPR011009">
    <property type="entry name" value="Kinase-like_dom_sf"/>
</dbReference>
<dbReference type="FunFam" id="3.30.200.20:FF:000337">
    <property type="entry name" value="Wall-associated receptor kinase 3"/>
    <property type="match status" value="1"/>
</dbReference>
<dbReference type="PANTHER" id="PTHR27001:SF803">
    <property type="entry name" value="OS01G0247500 PROTEIN"/>
    <property type="match status" value="1"/>
</dbReference>
<dbReference type="GO" id="GO:0005524">
    <property type="term" value="F:ATP binding"/>
    <property type="evidence" value="ECO:0007669"/>
    <property type="project" value="UniProtKB-UniRule"/>
</dbReference>
<feature type="binding site" evidence="6">
    <location>
        <position position="70"/>
    </location>
    <ligand>
        <name>ATP</name>
        <dbReference type="ChEBI" id="CHEBI:30616"/>
    </ligand>
</feature>
<dbReference type="GO" id="GO:0007165">
    <property type="term" value="P:signal transduction"/>
    <property type="evidence" value="ECO:0000318"/>
    <property type="project" value="GO_Central"/>
</dbReference>
<dbReference type="PANTHER" id="PTHR27001">
    <property type="entry name" value="OS01G0253100 PROTEIN"/>
    <property type="match status" value="1"/>
</dbReference>
<dbReference type="Gene3D" id="3.30.200.20">
    <property type="entry name" value="Phosphorylase Kinase, domain 1"/>
    <property type="match status" value="2"/>
</dbReference>
<keyword evidence="3 6" id="KW-0547">Nucleotide-binding</keyword>
<dbReference type="PROSITE" id="PS00107">
    <property type="entry name" value="PROTEIN_KINASE_ATP"/>
    <property type="match status" value="1"/>
</dbReference>
<dbReference type="SMART" id="SM00220">
    <property type="entry name" value="S_TKc"/>
    <property type="match status" value="1"/>
</dbReference>
<reference evidence="10" key="1">
    <citation type="journal article" date="2012" name="Nature">
        <title>A physical, genetic and functional sequence assembly of the barley genome.</title>
        <authorList>
            <consortium name="The International Barley Genome Sequencing Consortium"/>
            <person name="Mayer K.F."/>
            <person name="Waugh R."/>
            <person name="Brown J.W."/>
            <person name="Schulman A."/>
            <person name="Langridge P."/>
            <person name="Platzer M."/>
            <person name="Fincher G.B."/>
            <person name="Muehlbauer G.J."/>
            <person name="Sato K."/>
            <person name="Close T.J."/>
            <person name="Wise R.P."/>
            <person name="Stein N."/>
        </authorList>
    </citation>
    <scope>NUCLEOTIDE SEQUENCE [LARGE SCALE GENOMIC DNA]</scope>
    <source>
        <strain evidence="10">cv. Morex</strain>
    </source>
</reference>
<feature type="region of interest" description="Disordered" evidence="7">
    <location>
        <begin position="333"/>
        <end position="369"/>
    </location>
</feature>
<reference evidence="9" key="3">
    <citation type="submission" date="2022-01" db="UniProtKB">
        <authorList>
            <consortium name="EnsemblPlants"/>
        </authorList>
    </citation>
    <scope>IDENTIFICATION</scope>
    <source>
        <strain evidence="9">subsp. vulgare</strain>
    </source>
</reference>
<evidence type="ECO:0000256" key="1">
    <source>
        <dbReference type="ARBA" id="ARBA00022527"/>
    </source>
</evidence>
<evidence type="ECO:0000313" key="9">
    <source>
        <dbReference type="EnsemblPlants" id="HORVU.MOREX.r3.2HG0204190.1"/>
    </source>
</evidence>
<evidence type="ECO:0000256" key="3">
    <source>
        <dbReference type="ARBA" id="ARBA00022741"/>
    </source>
</evidence>
<dbReference type="InterPro" id="IPR017441">
    <property type="entry name" value="Protein_kinase_ATP_BS"/>
</dbReference>
<dbReference type="SUPFAM" id="SSF56112">
    <property type="entry name" value="Protein kinase-like (PK-like)"/>
    <property type="match status" value="2"/>
</dbReference>
<keyword evidence="1" id="KW-0723">Serine/threonine-protein kinase</keyword>
<dbReference type="SMR" id="A0A8I6WIZ7"/>
<dbReference type="Proteomes" id="UP000011116">
    <property type="component" value="Chromosome 2H"/>
</dbReference>
<dbReference type="InterPro" id="IPR008271">
    <property type="entry name" value="Ser/Thr_kinase_AS"/>
</dbReference>
<dbReference type="PROSITE" id="PS00108">
    <property type="entry name" value="PROTEIN_KINASE_ST"/>
    <property type="match status" value="1"/>
</dbReference>
<proteinExistence type="predicted"/>
<dbReference type="FunFam" id="1.10.510.10:FF:000474">
    <property type="entry name" value="Wall-associated receptor kinase 3"/>
    <property type="match status" value="1"/>
</dbReference>
<keyword evidence="10" id="KW-1185">Reference proteome</keyword>
<dbReference type="GO" id="GO:0004672">
    <property type="term" value="F:protein kinase activity"/>
    <property type="evidence" value="ECO:0000318"/>
    <property type="project" value="GO_Central"/>
</dbReference>
<dbReference type="Gramene" id="HORVU.MOREX.r3.2HG0204190.1">
    <property type="protein sequence ID" value="HORVU.MOREX.r3.2HG0204190.1"/>
    <property type="gene ID" value="HORVU.MOREX.r3.2HG0204190"/>
</dbReference>
<reference evidence="9" key="2">
    <citation type="submission" date="2020-10" db="EMBL/GenBank/DDBJ databases">
        <authorList>
            <person name="Scholz U."/>
            <person name="Mascher M."/>
            <person name="Fiebig A."/>
        </authorList>
    </citation>
    <scope>NUCLEOTIDE SEQUENCE [LARGE SCALE GENOMIC DNA]</scope>
    <source>
        <strain evidence="9">cv. Morex</strain>
    </source>
</reference>
<dbReference type="GO" id="GO:0004674">
    <property type="term" value="F:protein serine/threonine kinase activity"/>
    <property type="evidence" value="ECO:0007669"/>
    <property type="project" value="UniProtKB-KW"/>
</dbReference>